<dbReference type="EMBL" id="ASPP01046082">
    <property type="protein sequence ID" value="ETN98674.1"/>
    <property type="molecule type" value="Genomic_DNA"/>
</dbReference>
<name>X6LD34_RETFI</name>
<dbReference type="AlphaFoldDB" id="X6LD34"/>
<evidence type="ECO:0000313" key="2">
    <source>
        <dbReference type="Proteomes" id="UP000023152"/>
    </source>
</evidence>
<dbReference type="Proteomes" id="UP000023152">
    <property type="component" value="Unassembled WGS sequence"/>
</dbReference>
<keyword evidence="2" id="KW-1185">Reference proteome</keyword>
<sequence length="204" mass="24107">MCCPNKHFAELYYFKEKKVHIIVLIKKLRRKHFLQSTERKLILIFANEQINCFLFAHEINQSGEGLICFDLTDSMYANHCNNDNNNMIIHVEQSSLNNICTRTCTYTLNKKTHQTERTIRYIYETIVPKQNDKFDLTMKLMTHEMASKMDALQTKIDELASQKEATAKENQDNFQSFEKVGRNKGRYPNVNSIQFQSFFGFFYN</sequence>
<reference evidence="1 2" key="1">
    <citation type="journal article" date="2013" name="Curr. Biol.">
        <title>The Genome of the Foraminiferan Reticulomyxa filosa.</title>
        <authorList>
            <person name="Glockner G."/>
            <person name="Hulsmann N."/>
            <person name="Schleicher M."/>
            <person name="Noegel A.A."/>
            <person name="Eichinger L."/>
            <person name="Gallinger C."/>
            <person name="Pawlowski J."/>
            <person name="Sierra R."/>
            <person name="Euteneuer U."/>
            <person name="Pillet L."/>
            <person name="Moustafa A."/>
            <person name="Platzer M."/>
            <person name="Groth M."/>
            <person name="Szafranski K."/>
            <person name="Schliwa M."/>
        </authorList>
    </citation>
    <scope>NUCLEOTIDE SEQUENCE [LARGE SCALE GENOMIC DNA]</scope>
</reference>
<organism evidence="1 2">
    <name type="scientific">Reticulomyxa filosa</name>
    <dbReference type="NCBI Taxonomy" id="46433"/>
    <lineage>
        <taxon>Eukaryota</taxon>
        <taxon>Sar</taxon>
        <taxon>Rhizaria</taxon>
        <taxon>Retaria</taxon>
        <taxon>Foraminifera</taxon>
        <taxon>Monothalamids</taxon>
        <taxon>Reticulomyxidae</taxon>
        <taxon>Reticulomyxa</taxon>
    </lineage>
</organism>
<comment type="caution">
    <text evidence="1">The sequence shown here is derived from an EMBL/GenBank/DDBJ whole genome shotgun (WGS) entry which is preliminary data.</text>
</comment>
<evidence type="ECO:0000313" key="1">
    <source>
        <dbReference type="EMBL" id="ETN98674.1"/>
    </source>
</evidence>
<gene>
    <name evidence="1" type="ORF">RFI_38819</name>
</gene>
<accession>X6LD34</accession>
<protein>
    <submittedName>
        <fullName evidence="1">Uncharacterized protein</fullName>
    </submittedName>
</protein>
<proteinExistence type="predicted"/>